<evidence type="ECO:0000256" key="9">
    <source>
        <dbReference type="ARBA" id="ARBA00022989"/>
    </source>
</evidence>
<keyword evidence="9 17" id="KW-1133">Transmembrane helix</keyword>
<evidence type="ECO:0000256" key="14">
    <source>
        <dbReference type="ARBA" id="ARBA00023136"/>
    </source>
</evidence>
<evidence type="ECO:0000256" key="15">
    <source>
        <dbReference type="ARBA" id="ARBA00023180"/>
    </source>
</evidence>
<dbReference type="GO" id="GO:0004322">
    <property type="term" value="F:ferroxidase activity"/>
    <property type="evidence" value="ECO:0007669"/>
    <property type="project" value="TreeGrafter"/>
</dbReference>
<dbReference type="GO" id="GO:0010106">
    <property type="term" value="P:cellular response to iron ion starvation"/>
    <property type="evidence" value="ECO:0007669"/>
    <property type="project" value="TreeGrafter"/>
</dbReference>
<evidence type="ECO:0000256" key="4">
    <source>
        <dbReference type="ARBA" id="ARBA00022496"/>
    </source>
</evidence>
<organism evidence="21 22">
    <name type="scientific">Aspergillus cristatus</name>
    <name type="common">Chinese Fuzhuan brick tea-fermentation fungus</name>
    <name type="synonym">Eurotium cristatum</name>
    <dbReference type="NCBI Taxonomy" id="573508"/>
    <lineage>
        <taxon>Eukaryota</taxon>
        <taxon>Fungi</taxon>
        <taxon>Dikarya</taxon>
        <taxon>Ascomycota</taxon>
        <taxon>Pezizomycotina</taxon>
        <taxon>Eurotiomycetes</taxon>
        <taxon>Eurotiomycetidae</taxon>
        <taxon>Eurotiales</taxon>
        <taxon>Aspergillaceae</taxon>
        <taxon>Aspergillus</taxon>
        <taxon>Aspergillus subgen. Aspergillus</taxon>
    </lineage>
</organism>
<sequence length="576" mass="64111">MAATLNYDWNVTWMTANPDGMMERPVIGINGQWPLPVLNFTRGDRVIAKVHNGLGNESTSIHWHGFYQNGTNEMDGPPHVTQCDIPPGATMVYNFTVDQTGTYWYHSHSRGQYPEGLRQALVITDPENPYAGQYDEELVLTLSDWYHDQFRYLLEGFISVTNPTGAEPVPNSALMNDTQDLMIPVEQGKTYLLRLANVGAFASQYFWIEGHTLRIVEVDGVWTDAAETDMIYITSAQRYSVLVTMKNETSQNYAMVGSMDTELFDSLPPTLNYNVTGWLVYNDQAEKSAPAELSSFNPYDDFNLRPVDGMECLPDADYTVTLNMKMDNLGDGANYAFFNNRTYVMPKVPTLYSVLTTGSAATDPAIYGTDSLAYVLEKNDVVDIILNNGDDGKHPFHLHGRNFQLIYRSPENAGHFDASNPPPFATVPMRRDTVTLEPLGNFVLRFRADNPGVWLFHCHIEWHMDSGLVAAFIEAPLDIQRSITIPDDHLQVCSTGGFMTAGNAAGNTEDLYDLTGENRAPPPLPEGFTPGGIVALVFSCIAAVLGMIFIVWYGMAPITTQIPTRRFSDPPEEVGE</sequence>
<evidence type="ECO:0000256" key="5">
    <source>
        <dbReference type="ARBA" id="ARBA00022692"/>
    </source>
</evidence>
<evidence type="ECO:0000256" key="1">
    <source>
        <dbReference type="ARBA" id="ARBA00010609"/>
    </source>
</evidence>
<dbReference type="InterPro" id="IPR001117">
    <property type="entry name" value="Cu-oxidase_2nd"/>
</dbReference>
<dbReference type="Pfam" id="PF00394">
    <property type="entry name" value="Cu-oxidase"/>
    <property type="match status" value="1"/>
</dbReference>
<dbReference type="InterPro" id="IPR002355">
    <property type="entry name" value="Cu_oxidase_Cu_BS"/>
</dbReference>
<evidence type="ECO:0000313" key="21">
    <source>
        <dbReference type="EMBL" id="ODM22418.1"/>
    </source>
</evidence>
<dbReference type="Gene3D" id="2.60.40.420">
    <property type="entry name" value="Cupredoxins - blue copper proteins"/>
    <property type="match status" value="3"/>
</dbReference>
<dbReference type="FunFam" id="2.60.40.420:FF:000022">
    <property type="entry name" value="FET5p Multicopper oxidase"/>
    <property type="match status" value="1"/>
</dbReference>
<keyword evidence="15" id="KW-0325">Glycoprotein</keyword>
<comment type="similarity">
    <text evidence="1">Belongs to the multicopper oxidase family.</text>
</comment>
<feature type="domain" description="Plastocyanin-like" evidence="20">
    <location>
        <begin position="10"/>
        <end position="127"/>
    </location>
</feature>
<dbReference type="PROSITE" id="PS00080">
    <property type="entry name" value="MULTICOPPER_OXIDASE2"/>
    <property type="match status" value="1"/>
</dbReference>
<dbReference type="Proteomes" id="UP000094569">
    <property type="component" value="Unassembled WGS sequence"/>
</dbReference>
<dbReference type="Pfam" id="PF07732">
    <property type="entry name" value="Cu-oxidase_3"/>
    <property type="match status" value="1"/>
</dbReference>
<keyword evidence="2" id="KW-0813">Transport</keyword>
<dbReference type="STRING" id="573508.A0A1E3BND1"/>
<dbReference type="FunFam" id="2.60.40.420:FF:000025">
    <property type="entry name" value="FET5p Multicopper oxidase"/>
    <property type="match status" value="1"/>
</dbReference>
<dbReference type="InterPro" id="IPR008972">
    <property type="entry name" value="Cupredoxin"/>
</dbReference>
<dbReference type="CDD" id="cd13851">
    <property type="entry name" value="CuRO_1_Fet3p"/>
    <property type="match status" value="1"/>
</dbReference>
<keyword evidence="3" id="KW-1003">Cell membrane</keyword>
<evidence type="ECO:0000256" key="17">
    <source>
        <dbReference type="SAM" id="Phobius"/>
    </source>
</evidence>
<feature type="domain" description="Plastocyanin-like" evidence="19">
    <location>
        <begin position="344"/>
        <end position="476"/>
    </location>
</feature>
<dbReference type="CDD" id="cd13899">
    <property type="entry name" value="CuRO_3_Fet3p"/>
    <property type="match status" value="1"/>
</dbReference>
<dbReference type="InterPro" id="IPR011707">
    <property type="entry name" value="Cu-oxidase-like_N"/>
</dbReference>
<evidence type="ECO:0008006" key="23">
    <source>
        <dbReference type="Google" id="ProtNLM"/>
    </source>
</evidence>
<keyword evidence="12" id="KW-0186">Copper</keyword>
<keyword evidence="5 17" id="KW-0812">Transmembrane</keyword>
<dbReference type="AlphaFoldDB" id="A0A1E3BND1"/>
<accession>A0A1E3BND1</accession>
<evidence type="ECO:0000256" key="7">
    <source>
        <dbReference type="ARBA" id="ARBA00022729"/>
    </source>
</evidence>
<evidence type="ECO:0000256" key="12">
    <source>
        <dbReference type="ARBA" id="ARBA00023008"/>
    </source>
</evidence>
<dbReference type="PANTHER" id="PTHR11709">
    <property type="entry name" value="MULTI-COPPER OXIDASE"/>
    <property type="match status" value="1"/>
</dbReference>
<dbReference type="GO" id="GO:0033573">
    <property type="term" value="C:high-affinity iron permease complex"/>
    <property type="evidence" value="ECO:0007669"/>
    <property type="project" value="TreeGrafter"/>
</dbReference>
<proteinExistence type="inferred from homology"/>
<name>A0A1E3BND1_ASPCR</name>
<gene>
    <name evidence="21" type="ORF">SI65_00006</name>
</gene>
<comment type="subcellular location">
    <subcellularLocation>
        <location evidence="16">Cell membrane</location>
        <topology evidence="16">Single-pass type I membrane protein</topology>
        <orientation evidence="16">Extracellular side</orientation>
    </subcellularLocation>
</comment>
<dbReference type="InterPro" id="IPR033138">
    <property type="entry name" value="Cu_oxidase_CS"/>
</dbReference>
<keyword evidence="10" id="KW-0560">Oxidoreductase</keyword>
<feature type="domain" description="Plastocyanin-like" evidence="18">
    <location>
        <begin position="136"/>
        <end position="282"/>
    </location>
</feature>
<evidence type="ECO:0000259" key="20">
    <source>
        <dbReference type="Pfam" id="PF07732"/>
    </source>
</evidence>
<evidence type="ECO:0000256" key="6">
    <source>
        <dbReference type="ARBA" id="ARBA00022723"/>
    </source>
</evidence>
<dbReference type="Pfam" id="PF07731">
    <property type="entry name" value="Cu-oxidase_2"/>
    <property type="match status" value="1"/>
</dbReference>
<dbReference type="InterPro" id="IPR011706">
    <property type="entry name" value="Cu-oxidase_C"/>
</dbReference>
<reference evidence="21 22" key="1">
    <citation type="journal article" date="2016" name="BMC Genomics">
        <title>Comparative genomic and transcriptomic analyses of the Fuzhuan brick tea-fermentation fungus Aspergillus cristatus.</title>
        <authorList>
            <person name="Ge Y."/>
            <person name="Wang Y."/>
            <person name="Liu Y."/>
            <person name="Tan Y."/>
            <person name="Ren X."/>
            <person name="Zhang X."/>
            <person name="Hyde K.D."/>
            <person name="Liu Y."/>
            <person name="Liu Z."/>
        </authorList>
    </citation>
    <scope>NUCLEOTIDE SEQUENCE [LARGE SCALE GENOMIC DNA]</scope>
    <source>
        <strain evidence="21 22">GZAAS20.1005</strain>
    </source>
</reference>
<evidence type="ECO:0000256" key="2">
    <source>
        <dbReference type="ARBA" id="ARBA00022448"/>
    </source>
</evidence>
<dbReference type="EMBL" id="JXNT01000001">
    <property type="protein sequence ID" value="ODM22418.1"/>
    <property type="molecule type" value="Genomic_DNA"/>
</dbReference>
<keyword evidence="4" id="KW-0410">Iron transport</keyword>
<keyword evidence="11" id="KW-0408">Iron</keyword>
<dbReference type="InterPro" id="IPR045087">
    <property type="entry name" value="Cu-oxidase_fam"/>
</dbReference>
<keyword evidence="13" id="KW-0406">Ion transport</keyword>
<dbReference type="CDD" id="cd13877">
    <property type="entry name" value="CuRO_2_Fet3p_like"/>
    <property type="match status" value="1"/>
</dbReference>
<dbReference type="GO" id="GO:0005507">
    <property type="term" value="F:copper ion binding"/>
    <property type="evidence" value="ECO:0007669"/>
    <property type="project" value="InterPro"/>
</dbReference>
<dbReference type="VEuPathDB" id="FungiDB:SI65_00006"/>
<keyword evidence="8" id="KW-0677">Repeat</keyword>
<dbReference type="PROSITE" id="PS00079">
    <property type="entry name" value="MULTICOPPER_OXIDASE1"/>
    <property type="match status" value="2"/>
</dbReference>
<dbReference type="SUPFAM" id="SSF49503">
    <property type="entry name" value="Cupredoxins"/>
    <property type="match status" value="3"/>
</dbReference>
<keyword evidence="22" id="KW-1185">Reference proteome</keyword>
<evidence type="ECO:0000259" key="18">
    <source>
        <dbReference type="Pfam" id="PF00394"/>
    </source>
</evidence>
<protein>
    <recommendedName>
        <fullName evidence="23">Iron transport multicopper oxidase FET3</fullName>
    </recommendedName>
</protein>
<evidence type="ECO:0000256" key="3">
    <source>
        <dbReference type="ARBA" id="ARBA00022475"/>
    </source>
</evidence>
<evidence type="ECO:0000256" key="13">
    <source>
        <dbReference type="ARBA" id="ARBA00023065"/>
    </source>
</evidence>
<dbReference type="GO" id="GO:0033215">
    <property type="term" value="P:reductive iron assimilation"/>
    <property type="evidence" value="ECO:0007669"/>
    <property type="project" value="TreeGrafter"/>
</dbReference>
<dbReference type="OrthoDB" id="2121828at2759"/>
<keyword evidence="14 17" id="KW-0472">Membrane</keyword>
<dbReference type="PANTHER" id="PTHR11709:SF361">
    <property type="entry name" value="IRON TRANSPORT MULTICOPPER OXIDASE FET3"/>
    <property type="match status" value="1"/>
</dbReference>
<comment type="caution">
    <text evidence="21">The sequence shown here is derived from an EMBL/GenBank/DDBJ whole genome shotgun (WGS) entry which is preliminary data.</text>
</comment>
<keyword evidence="6" id="KW-0479">Metal-binding</keyword>
<evidence type="ECO:0000256" key="8">
    <source>
        <dbReference type="ARBA" id="ARBA00022737"/>
    </source>
</evidence>
<evidence type="ECO:0000256" key="11">
    <source>
        <dbReference type="ARBA" id="ARBA00023004"/>
    </source>
</evidence>
<dbReference type="InterPro" id="IPR044130">
    <property type="entry name" value="CuRO_2_Fet3-like"/>
</dbReference>
<evidence type="ECO:0000256" key="10">
    <source>
        <dbReference type="ARBA" id="ARBA00023002"/>
    </source>
</evidence>
<evidence type="ECO:0000256" key="16">
    <source>
        <dbReference type="ARBA" id="ARBA00037814"/>
    </source>
</evidence>
<evidence type="ECO:0000313" key="22">
    <source>
        <dbReference type="Proteomes" id="UP000094569"/>
    </source>
</evidence>
<feature type="transmembrane region" description="Helical" evidence="17">
    <location>
        <begin position="533"/>
        <end position="556"/>
    </location>
</feature>
<evidence type="ECO:0000259" key="19">
    <source>
        <dbReference type="Pfam" id="PF07731"/>
    </source>
</evidence>
<keyword evidence="7" id="KW-0732">Signal</keyword>
<dbReference type="FunFam" id="2.60.40.420:FF:000024">
    <property type="entry name" value="FET5p Multicopper oxidase"/>
    <property type="match status" value="1"/>
</dbReference>